<organism evidence="3 4">
    <name type="scientific">Tessaracoccus antarcticus</name>
    <dbReference type="NCBI Taxonomy" id="2479848"/>
    <lineage>
        <taxon>Bacteria</taxon>
        <taxon>Bacillati</taxon>
        <taxon>Actinomycetota</taxon>
        <taxon>Actinomycetes</taxon>
        <taxon>Propionibacteriales</taxon>
        <taxon>Propionibacteriaceae</taxon>
        <taxon>Tessaracoccus</taxon>
    </lineage>
</organism>
<dbReference type="Proteomes" id="UP000275256">
    <property type="component" value="Unassembled WGS sequence"/>
</dbReference>
<dbReference type="EMBL" id="REFW01000003">
    <property type="protein sequence ID" value="RMB58943.1"/>
    <property type="molecule type" value="Genomic_DNA"/>
</dbReference>
<evidence type="ECO:0000313" key="3">
    <source>
        <dbReference type="EMBL" id="RMB58943.1"/>
    </source>
</evidence>
<name>A0A3M0GBP0_9ACTN</name>
<dbReference type="OrthoDB" id="668782at2"/>
<dbReference type="InterPro" id="IPR005545">
    <property type="entry name" value="YCII"/>
</dbReference>
<dbReference type="AlphaFoldDB" id="A0A3M0GBP0"/>
<feature type="domain" description="YCII-related" evidence="2">
    <location>
        <begin position="19"/>
        <end position="99"/>
    </location>
</feature>
<accession>A0A3M0GBP0</accession>
<dbReference type="SUPFAM" id="SSF54909">
    <property type="entry name" value="Dimeric alpha+beta barrel"/>
    <property type="match status" value="1"/>
</dbReference>
<dbReference type="Pfam" id="PF03795">
    <property type="entry name" value="YCII"/>
    <property type="match status" value="1"/>
</dbReference>
<dbReference type="PANTHER" id="PTHR35174:SF3">
    <property type="entry name" value="BLL7171 PROTEIN"/>
    <property type="match status" value="1"/>
</dbReference>
<proteinExistence type="inferred from homology"/>
<evidence type="ECO:0000259" key="2">
    <source>
        <dbReference type="Pfam" id="PF03795"/>
    </source>
</evidence>
<reference evidence="3 4" key="1">
    <citation type="submission" date="2018-10" db="EMBL/GenBank/DDBJ databases">
        <title>Tessaracoccus antarcticuss sp. nov., isolated from sediment.</title>
        <authorList>
            <person name="Zhou L.Y."/>
            <person name="Du Z.J."/>
        </authorList>
    </citation>
    <scope>NUCLEOTIDE SEQUENCE [LARGE SCALE GENOMIC DNA]</scope>
    <source>
        <strain evidence="3 4">JDX10</strain>
    </source>
</reference>
<evidence type="ECO:0000256" key="1">
    <source>
        <dbReference type="ARBA" id="ARBA00007689"/>
    </source>
</evidence>
<dbReference type="Gene3D" id="3.30.70.1060">
    <property type="entry name" value="Dimeric alpha+beta barrel"/>
    <property type="match status" value="1"/>
</dbReference>
<keyword evidence="4" id="KW-1185">Reference proteome</keyword>
<sequence>MPHYLMSIQQPDGPMPDADTMARIGADLHRVNEDLRTSGSWVFTGALDAPTRATVVRPDGMSTDGPYVEGKEHIGGIWIINAPDFNAALAWGRRASEATTLPIEVRAFR</sequence>
<protein>
    <recommendedName>
        <fullName evidence="2">YCII-related domain-containing protein</fullName>
    </recommendedName>
</protein>
<dbReference type="RefSeq" id="WP_121902061.1">
    <property type="nucleotide sequence ID" value="NZ_REFW01000003.1"/>
</dbReference>
<comment type="similarity">
    <text evidence="1">Belongs to the YciI family.</text>
</comment>
<dbReference type="PANTHER" id="PTHR35174">
    <property type="entry name" value="BLL7171 PROTEIN-RELATED"/>
    <property type="match status" value="1"/>
</dbReference>
<dbReference type="InterPro" id="IPR011008">
    <property type="entry name" value="Dimeric_a/b-barrel"/>
</dbReference>
<evidence type="ECO:0000313" key="4">
    <source>
        <dbReference type="Proteomes" id="UP000275256"/>
    </source>
</evidence>
<comment type="caution">
    <text evidence="3">The sequence shown here is derived from an EMBL/GenBank/DDBJ whole genome shotgun (WGS) entry which is preliminary data.</text>
</comment>
<gene>
    <name evidence="3" type="ORF">EAX62_12630</name>
</gene>